<organism evidence="9 10">
    <name type="scientific">Lachancea mirantina</name>
    <dbReference type="NCBI Taxonomy" id="1230905"/>
    <lineage>
        <taxon>Eukaryota</taxon>
        <taxon>Fungi</taxon>
        <taxon>Dikarya</taxon>
        <taxon>Ascomycota</taxon>
        <taxon>Saccharomycotina</taxon>
        <taxon>Saccharomycetes</taxon>
        <taxon>Saccharomycetales</taxon>
        <taxon>Saccharomycetaceae</taxon>
        <taxon>Lachancea</taxon>
    </lineage>
</organism>
<evidence type="ECO:0000313" key="9">
    <source>
        <dbReference type="EMBL" id="SCU99853.1"/>
    </source>
</evidence>
<evidence type="ECO:0000256" key="1">
    <source>
        <dbReference type="ARBA" id="ARBA00002412"/>
    </source>
</evidence>
<dbReference type="OrthoDB" id="4062665at2759"/>
<keyword evidence="10" id="KW-1185">Reference proteome</keyword>
<evidence type="ECO:0000256" key="8">
    <source>
        <dbReference type="ARBA" id="ARBA00023128"/>
    </source>
</evidence>
<comment type="subunit">
    <text evidence="4">Binds to the 5'UTR of the OLI1 mRNA.</text>
</comment>
<accession>A0A1G4K7G6</accession>
<name>A0A1G4K7G6_9SACH</name>
<evidence type="ECO:0000256" key="6">
    <source>
        <dbReference type="ARBA" id="ARBA00022845"/>
    </source>
</evidence>
<dbReference type="Pfam" id="PF12921">
    <property type="entry name" value="ATP13"/>
    <property type="match status" value="1"/>
</dbReference>
<gene>
    <name evidence="9" type="ORF">LAMI_0G01266G</name>
</gene>
<evidence type="ECO:0000256" key="5">
    <source>
        <dbReference type="ARBA" id="ARBA00019258"/>
    </source>
</evidence>
<proteinExistence type="inferred from homology"/>
<evidence type="ECO:0000256" key="3">
    <source>
        <dbReference type="ARBA" id="ARBA00009790"/>
    </source>
</evidence>
<protein>
    <recommendedName>
        <fullName evidence="5">ATPase expression protein 2, mitochondrial</fullName>
    </recommendedName>
</protein>
<comment type="function">
    <text evidence="1">Required for translation of the mitochondrial OLI1 transcript coding for the mitochondrial ATP synthase subunit 9.</text>
</comment>
<evidence type="ECO:0000256" key="4">
    <source>
        <dbReference type="ARBA" id="ARBA00011657"/>
    </source>
</evidence>
<dbReference type="GO" id="GO:0006417">
    <property type="term" value="P:regulation of translation"/>
    <property type="evidence" value="ECO:0007669"/>
    <property type="project" value="UniProtKB-KW"/>
</dbReference>
<dbReference type="EMBL" id="LT598469">
    <property type="protein sequence ID" value="SCU99853.1"/>
    <property type="molecule type" value="Genomic_DNA"/>
</dbReference>
<evidence type="ECO:0000256" key="7">
    <source>
        <dbReference type="ARBA" id="ARBA00022946"/>
    </source>
</evidence>
<dbReference type="AlphaFoldDB" id="A0A1G4K7G6"/>
<sequence length="542" mass="63161">MIARKNHATQLILRKFGSTLAINSSSAQAQHSSFQMNEALPKVLEKSTTSRSRCIKEVLAERTKNQQAVHTSFSESGTTERQRALGSIRALLTAGDYAGLLAEFFNRHKMDSTSISEIFARDMLSPLEFSTFVNRILTRKTDDQFAKFLTGASFNEAAFQLFEIYRNTVNPSCMTPLQLHDLNEFIRYFLRVDQLKRAQIVLQFILDCNDGELPRDTKSASHFLQCRCGALPRNWKVNRVRLKDATRPATRRVQRPNSYKAFDRKVLLQLLNDIRNPNSVWQSLTDTRLESSLIYALGFTGQLHLLEQHVYDSWGVQCDHKWPNAVRERVPPNSDILIAILSSFASQNELTSALRLLDAFIKQFPQLELSPLFWRRLFQWNAISWDRPADPKAKIFKDCWEIMIDWHKTRRRPLQMDTVLFTEKFKILKLTGDYKEAMNILETCLSPLYMRPQLSAGEASLLQKWQKLIIKSMVSRQSNLKASQFIKEWSFSRQNELLLRDYFEARKSIYIRKIERKIQEHASIQRSYDEEEEDDMLLGKLW</sequence>
<keyword evidence="8" id="KW-0496">Mitochondrion</keyword>
<comment type="subcellular location">
    <subcellularLocation>
        <location evidence="2">Mitochondrion</location>
    </subcellularLocation>
</comment>
<evidence type="ECO:0000256" key="2">
    <source>
        <dbReference type="ARBA" id="ARBA00004173"/>
    </source>
</evidence>
<comment type="similarity">
    <text evidence="3">Belongs to the AEP2 family.</text>
</comment>
<reference evidence="9 10" key="1">
    <citation type="submission" date="2016-03" db="EMBL/GenBank/DDBJ databases">
        <authorList>
            <person name="Devillers H."/>
        </authorList>
    </citation>
    <scope>NUCLEOTIDE SEQUENCE [LARGE SCALE GENOMIC DNA]</scope>
    <source>
        <strain evidence="9">CBS 11717</strain>
    </source>
</reference>
<evidence type="ECO:0000313" key="10">
    <source>
        <dbReference type="Proteomes" id="UP000191024"/>
    </source>
</evidence>
<keyword evidence="6" id="KW-0810">Translation regulation</keyword>
<dbReference type="Proteomes" id="UP000191024">
    <property type="component" value="Chromosome G"/>
</dbReference>
<dbReference type="InterPro" id="IPR024319">
    <property type="entry name" value="ATPase_expression_mit"/>
</dbReference>
<keyword evidence="7" id="KW-0809">Transit peptide</keyword>
<dbReference type="GO" id="GO:0005739">
    <property type="term" value="C:mitochondrion"/>
    <property type="evidence" value="ECO:0007669"/>
    <property type="project" value="UniProtKB-SubCell"/>
</dbReference>